<dbReference type="Proteomes" id="UP000006718">
    <property type="component" value="Chromosome 16"/>
</dbReference>
<sequence>PEPSVRLPSGQVPFGAQAGTELAFSSQPEQLPLVPRLPAHPAGNTGLAGRDGGAHHEAAAQGAKGSQGPPRRSSWLSVAGCARCPRGHAWGLAGGRHPVHGRWRAPPHRSCLLVPAGGRLWRAPEVDLPVHARIANRRLEREAAEASSDRGPGPPGSDFLSRGCAAGLQVGVKMQKRSLGLSHGRSLLTVPRACLQTTEPRTPRPPHRPGPECAGPDLQPPRILTPLHRSACVGVLSPRHPSKNQEERERRAFPHPLPCAPGWRSLLQQLGLEFGLRKGLHPRRAHAMNVGAGRVSALSSPGSRLFPGAAQEAGPSAKPAPVLVPASALSLRA</sequence>
<feature type="region of interest" description="Disordered" evidence="1">
    <location>
        <begin position="25"/>
        <end position="75"/>
    </location>
</feature>
<protein>
    <submittedName>
        <fullName evidence="2">Uncharacterized protein</fullName>
    </submittedName>
</protein>
<dbReference type="Ensembl" id="ENSMMUT00000093297.1">
    <property type="protein sequence ID" value="ENSMMUP00000062620.1"/>
    <property type="gene ID" value="ENSMMUG00000054036.1"/>
</dbReference>
<reference evidence="2" key="3">
    <citation type="submission" date="2025-08" db="UniProtKB">
        <authorList>
            <consortium name="Ensembl"/>
        </authorList>
    </citation>
    <scope>IDENTIFICATION</scope>
    <source>
        <strain evidence="2">17573</strain>
    </source>
</reference>
<organism evidence="2 3">
    <name type="scientific">Macaca mulatta</name>
    <name type="common">Rhesus macaque</name>
    <dbReference type="NCBI Taxonomy" id="9544"/>
    <lineage>
        <taxon>Eukaryota</taxon>
        <taxon>Metazoa</taxon>
        <taxon>Chordata</taxon>
        <taxon>Craniata</taxon>
        <taxon>Vertebrata</taxon>
        <taxon>Euteleostomi</taxon>
        <taxon>Mammalia</taxon>
        <taxon>Eutheria</taxon>
        <taxon>Euarchontoglires</taxon>
        <taxon>Primates</taxon>
        <taxon>Haplorrhini</taxon>
        <taxon>Catarrhini</taxon>
        <taxon>Cercopithecidae</taxon>
        <taxon>Cercopithecinae</taxon>
        <taxon>Macaca</taxon>
    </lineage>
</organism>
<feature type="region of interest" description="Disordered" evidence="1">
    <location>
        <begin position="197"/>
        <end position="217"/>
    </location>
</feature>
<reference evidence="2" key="2">
    <citation type="submission" date="2019-01" db="EMBL/GenBank/DDBJ databases">
        <authorList>
            <person name="Graves T."/>
            <person name="Eichler E.E."/>
            <person name="Wilson R.K."/>
        </authorList>
    </citation>
    <scope>NUCLEOTIDE SEQUENCE [LARGE SCALE GENOMIC DNA]</scope>
    <source>
        <strain evidence="2">17573</strain>
    </source>
</reference>
<proteinExistence type="predicted"/>
<dbReference type="VEuPathDB" id="HostDB:ENSMMUG00000054036"/>
<dbReference type="Bgee" id="ENSMMUG00000054036">
    <property type="expression patterns" value="Expressed in superior frontal gyrus and 9 other cell types or tissues"/>
</dbReference>
<dbReference type="AlphaFoldDB" id="A0A5F7ZBS1"/>
<reference evidence="2" key="4">
    <citation type="submission" date="2025-09" db="UniProtKB">
        <authorList>
            <consortium name="Ensembl"/>
        </authorList>
    </citation>
    <scope>IDENTIFICATION</scope>
    <source>
        <strain evidence="2">17573</strain>
    </source>
</reference>
<dbReference type="GeneTree" id="ENSGT00910000147003"/>
<accession>A0A5F7ZBS1</accession>
<reference evidence="3" key="1">
    <citation type="journal article" date="2007" name="Science">
        <title>Evolutionary and biomedical insights from the rhesus macaque genome.</title>
        <authorList>
            <person name="Gibbs R.A."/>
            <person name="Rogers J."/>
            <person name="Katze M.G."/>
            <person name="Bumgarner R."/>
            <person name="Weinstock G.M."/>
            <person name="Mardis E.R."/>
            <person name="Remington K.A."/>
            <person name="Strausberg R.L."/>
            <person name="Venter J.C."/>
            <person name="Wilson R.K."/>
            <person name="Batzer M.A."/>
            <person name="Bustamante C.D."/>
            <person name="Eichler E.E."/>
            <person name="Hahn M.W."/>
            <person name="Hardison R.C."/>
            <person name="Makova K.D."/>
            <person name="Miller W."/>
            <person name="Milosavljevic A."/>
            <person name="Palermo R.E."/>
            <person name="Siepel A."/>
            <person name="Sikela J.M."/>
            <person name="Attaway T."/>
            <person name="Bell S."/>
            <person name="Bernard K.E."/>
            <person name="Buhay C.J."/>
            <person name="Chandrabose M.N."/>
            <person name="Dao M."/>
            <person name="Davis C."/>
            <person name="Delehaunty K.D."/>
            <person name="Ding Y."/>
            <person name="Dinh H.H."/>
            <person name="Dugan-Rocha S."/>
            <person name="Fulton L.A."/>
            <person name="Gabisi R.A."/>
            <person name="Garner T.T."/>
            <person name="Godfrey J."/>
            <person name="Hawes A.C."/>
            <person name="Hernandez J."/>
            <person name="Hines S."/>
            <person name="Holder M."/>
            <person name="Hume J."/>
            <person name="Jhangiani S.N."/>
            <person name="Joshi V."/>
            <person name="Khan Z.M."/>
            <person name="Kirkness E.F."/>
            <person name="Cree A."/>
            <person name="Fowler R.G."/>
            <person name="Lee S."/>
            <person name="Lewis L.R."/>
            <person name="Li Z."/>
            <person name="Liu Y.-S."/>
            <person name="Moore S.M."/>
            <person name="Muzny D."/>
            <person name="Nazareth L.V."/>
            <person name="Ngo D.N."/>
            <person name="Okwuonu G.O."/>
            <person name="Pai G."/>
            <person name="Parker D."/>
            <person name="Paul H.A."/>
            <person name="Pfannkoch C."/>
            <person name="Pohl C.S."/>
            <person name="Rogers Y.-H.C."/>
            <person name="Ruiz S.J."/>
            <person name="Sabo A."/>
            <person name="Santibanez J."/>
            <person name="Schneider B.W."/>
            <person name="Smith S.M."/>
            <person name="Sodergren E."/>
            <person name="Svatek A.F."/>
            <person name="Utterback T.R."/>
            <person name="Vattathil S."/>
            <person name="Warren W."/>
            <person name="White C.S."/>
            <person name="Chinwalla A.T."/>
            <person name="Feng Y."/>
            <person name="Halpern A.L."/>
            <person name="Hillier L.W."/>
            <person name="Huang X."/>
            <person name="Minx P."/>
            <person name="Nelson J.O."/>
            <person name="Pepin K.H."/>
            <person name="Qin X."/>
            <person name="Sutton G.G."/>
            <person name="Venter E."/>
            <person name="Walenz B.P."/>
            <person name="Wallis J.W."/>
            <person name="Worley K.C."/>
            <person name="Yang S.-P."/>
            <person name="Jones S.M."/>
            <person name="Marra M.A."/>
            <person name="Rocchi M."/>
            <person name="Schein J.E."/>
            <person name="Baertsch R."/>
            <person name="Clarke L."/>
            <person name="Csuros M."/>
            <person name="Glasscock J."/>
            <person name="Harris R.A."/>
            <person name="Havlak P."/>
            <person name="Jackson A.R."/>
            <person name="Jiang H."/>
            <person name="Liu Y."/>
            <person name="Messina D.N."/>
            <person name="Shen Y."/>
            <person name="Song H.X.-Z."/>
            <person name="Wylie T."/>
            <person name="Zhang L."/>
            <person name="Birney E."/>
            <person name="Han K."/>
            <person name="Konkel M.K."/>
            <person name="Lee J."/>
            <person name="Smit A.F.A."/>
            <person name="Ullmer B."/>
            <person name="Wang H."/>
            <person name="Xing J."/>
            <person name="Burhans R."/>
            <person name="Cheng Z."/>
            <person name="Karro J.E."/>
            <person name="Ma J."/>
            <person name="Raney B."/>
            <person name="She X."/>
            <person name="Cox M.J."/>
            <person name="Demuth J.P."/>
            <person name="Dumas L.J."/>
            <person name="Han S.-G."/>
            <person name="Hopkins J."/>
            <person name="Karimpour-Fard A."/>
            <person name="Kim Y.H."/>
            <person name="Pollack J.R."/>
            <person name="Vinar T."/>
            <person name="Addo-Quaye C."/>
            <person name="Degenhardt J."/>
            <person name="Denby A."/>
            <person name="Hubisz M.J."/>
            <person name="Indap A."/>
            <person name="Kosiol C."/>
            <person name="Lahn B.T."/>
            <person name="Lawson H.A."/>
            <person name="Marklein A."/>
            <person name="Nielsen R."/>
            <person name="Vallender E.J."/>
            <person name="Clark A.G."/>
            <person name="Ferguson B."/>
            <person name="Hernandez R.D."/>
            <person name="Hirani K."/>
            <person name="Kehrer-Sawatzki H."/>
            <person name="Kolb J."/>
            <person name="Patil S."/>
            <person name="Pu L.-L."/>
            <person name="Ren Y."/>
            <person name="Smith D.G."/>
            <person name="Wheeler D.A."/>
            <person name="Schenck I."/>
            <person name="Ball E.V."/>
            <person name="Chen R."/>
            <person name="Cooper D.N."/>
            <person name="Giardine B."/>
            <person name="Hsu F."/>
            <person name="Kent W.J."/>
            <person name="Lesk A."/>
            <person name="Nelson D.L."/>
            <person name="O'brien W.E."/>
            <person name="Pruefer K."/>
            <person name="Stenson P.D."/>
            <person name="Wallace J.C."/>
            <person name="Ke H."/>
            <person name="Liu X.-M."/>
            <person name="Wang P."/>
            <person name="Xiang A.P."/>
            <person name="Yang F."/>
            <person name="Barber G.P."/>
            <person name="Haussler D."/>
            <person name="Karolchik D."/>
            <person name="Kern A.D."/>
            <person name="Kuhn R.M."/>
            <person name="Smith K.E."/>
            <person name="Zwieg A.S."/>
        </authorList>
    </citation>
    <scope>NUCLEOTIDE SEQUENCE [LARGE SCALE GENOMIC DNA]</scope>
    <source>
        <strain evidence="3">17573</strain>
    </source>
</reference>
<name>A0A5F7ZBS1_MACMU</name>
<evidence type="ECO:0000313" key="3">
    <source>
        <dbReference type="Proteomes" id="UP000006718"/>
    </source>
</evidence>
<evidence type="ECO:0000313" key="2">
    <source>
        <dbReference type="Ensembl" id="ENSMMUP00000062620.1"/>
    </source>
</evidence>
<keyword evidence="3" id="KW-1185">Reference proteome</keyword>
<evidence type="ECO:0000256" key="1">
    <source>
        <dbReference type="SAM" id="MobiDB-lite"/>
    </source>
</evidence>
<dbReference type="InParanoid" id="A0A5F7ZBS1"/>